<dbReference type="STRING" id="597456.A0A0L7RI99"/>
<comment type="similarity">
    <text evidence="2">Belongs to the peptidase S1 family. CLIP subfamily.</text>
</comment>
<dbReference type="Pfam" id="PF18399">
    <property type="entry name" value="CLIP_SPH_Scar"/>
    <property type="match status" value="1"/>
</dbReference>
<feature type="compositionally biased region" description="Polar residues" evidence="3">
    <location>
        <begin position="292"/>
        <end position="302"/>
    </location>
</feature>
<dbReference type="InterPro" id="IPR040973">
    <property type="entry name" value="CLIP_SPH_Scar"/>
</dbReference>
<evidence type="ECO:0000259" key="4">
    <source>
        <dbReference type="PROSITE" id="PS50240"/>
    </source>
</evidence>
<dbReference type="Pfam" id="PF00089">
    <property type="entry name" value="Trypsin"/>
    <property type="match status" value="1"/>
</dbReference>
<dbReference type="PROSITE" id="PS50240">
    <property type="entry name" value="TRYPSIN_DOM"/>
    <property type="match status" value="1"/>
</dbReference>
<reference evidence="5 6" key="1">
    <citation type="submission" date="2015-07" db="EMBL/GenBank/DDBJ databases">
        <title>The genome of Habropoda laboriosa.</title>
        <authorList>
            <person name="Pan H."/>
            <person name="Kapheim K."/>
        </authorList>
    </citation>
    <scope>NUCLEOTIDE SEQUENCE [LARGE SCALE GENOMIC DNA]</scope>
    <source>
        <strain evidence="5">0110345459</strain>
    </source>
</reference>
<dbReference type="CDD" id="cd00190">
    <property type="entry name" value="Tryp_SPc"/>
    <property type="match status" value="1"/>
</dbReference>
<evidence type="ECO:0000313" key="5">
    <source>
        <dbReference type="EMBL" id="KOC70446.1"/>
    </source>
</evidence>
<protein>
    <submittedName>
        <fullName evidence="5">Serine proteinase stubble</fullName>
    </submittedName>
</protein>
<sequence>TEFQNVEQTAVFPSPEEQQVLFEPPQDQLALVEPPQDQLALVEPPQDQLVFFHTPKEQKVAFHDDEHQINGESVNEDYFPSGNSEASEQTGFTISCTGENRLCVDKNDCLNGYIRFDKSAAYSSFAKVQQCRVQNQVCCTIDTSEGSAKQDDNNIVFQDDQSAIKSSGVAVPSDNSGQDIGSSSLTDFETAIPMQLGCAAALLCVEEQFCTMDGTISPQPVALSSKQILRRVPLSTCKNPKNEIIGKCCRDPNYVDPWPTNNLPENYSGGFDEKGFPTFLNLAKVKPPIKTISNSQPAQQQETKPEPTLVPENSNVFTKTLIPPSDDRRVRNNLNVQVSKLKCGVRNKVLEQSKIEESVTSFAEIPWQAMVLHLAERKILCSGALVGTEHVLTAANCVESLSPSDISIKLGEWKLGYELQHEEPLPFEIINVSSISLHPGYTRGLGEHDLAILHLERAATLNVHVNPICLPEINELVQNNRQCIATGWGKSILQAHYAGAIMHAVSMKVLSTEHCTEQLLRVNSEVNAANGIICATTKEEKNNVCETDVGGPLACQNKNGFYELAGIYSQDTGCLPSNEVAIFAPLDEKWLKNTMLQTTSEGSRINVNYRKSSLSTDNQYLPPN</sequence>
<keyword evidence="6" id="KW-1185">Reference proteome</keyword>
<proteinExistence type="inferred from homology"/>
<evidence type="ECO:0000313" key="6">
    <source>
        <dbReference type="Proteomes" id="UP000053825"/>
    </source>
</evidence>
<accession>A0A0L7RI99</accession>
<dbReference type="GO" id="GO:0004252">
    <property type="term" value="F:serine-type endopeptidase activity"/>
    <property type="evidence" value="ECO:0007669"/>
    <property type="project" value="InterPro"/>
</dbReference>
<dbReference type="PRINTS" id="PR00722">
    <property type="entry name" value="CHYMOTRYPSIN"/>
</dbReference>
<dbReference type="AlphaFoldDB" id="A0A0L7RI99"/>
<evidence type="ECO:0000256" key="2">
    <source>
        <dbReference type="ARBA" id="ARBA00024195"/>
    </source>
</evidence>
<dbReference type="OrthoDB" id="10064156at2759"/>
<dbReference type="SMART" id="SM00020">
    <property type="entry name" value="Tryp_SPc"/>
    <property type="match status" value="1"/>
</dbReference>
<dbReference type="GO" id="GO:0006508">
    <property type="term" value="P:proteolysis"/>
    <property type="evidence" value="ECO:0007669"/>
    <property type="project" value="InterPro"/>
</dbReference>
<dbReference type="SUPFAM" id="SSF50494">
    <property type="entry name" value="Trypsin-like serine proteases"/>
    <property type="match status" value="1"/>
</dbReference>
<dbReference type="InterPro" id="IPR001314">
    <property type="entry name" value="Peptidase_S1A"/>
</dbReference>
<dbReference type="Gene3D" id="2.40.10.10">
    <property type="entry name" value="Trypsin-like serine proteases"/>
    <property type="match status" value="1"/>
</dbReference>
<evidence type="ECO:0000256" key="3">
    <source>
        <dbReference type="SAM" id="MobiDB-lite"/>
    </source>
</evidence>
<dbReference type="InterPro" id="IPR051487">
    <property type="entry name" value="Ser/Thr_Proteases_Immune/Dev"/>
</dbReference>
<dbReference type="FunFam" id="2.40.10.10:FF:000068">
    <property type="entry name" value="transmembrane protease serine 2"/>
    <property type="match status" value="1"/>
</dbReference>
<keyword evidence="1" id="KW-1015">Disulfide bond</keyword>
<gene>
    <name evidence="5" type="ORF">WH47_00591</name>
</gene>
<feature type="domain" description="Peptidase S1" evidence="4">
    <location>
        <begin position="349"/>
        <end position="596"/>
    </location>
</feature>
<dbReference type="InterPro" id="IPR009003">
    <property type="entry name" value="Peptidase_S1_PA"/>
</dbReference>
<feature type="region of interest" description="Disordered" evidence="3">
    <location>
        <begin position="292"/>
        <end position="312"/>
    </location>
</feature>
<organism evidence="5 6">
    <name type="scientific">Habropoda laboriosa</name>
    <dbReference type="NCBI Taxonomy" id="597456"/>
    <lineage>
        <taxon>Eukaryota</taxon>
        <taxon>Metazoa</taxon>
        <taxon>Ecdysozoa</taxon>
        <taxon>Arthropoda</taxon>
        <taxon>Hexapoda</taxon>
        <taxon>Insecta</taxon>
        <taxon>Pterygota</taxon>
        <taxon>Neoptera</taxon>
        <taxon>Endopterygota</taxon>
        <taxon>Hymenoptera</taxon>
        <taxon>Apocrita</taxon>
        <taxon>Aculeata</taxon>
        <taxon>Apoidea</taxon>
        <taxon>Anthophila</taxon>
        <taxon>Apidae</taxon>
        <taxon>Habropoda</taxon>
    </lineage>
</organism>
<dbReference type="EMBL" id="KQ414588">
    <property type="protein sequence ID" value="KOC70446.1"/>
    <property type="molecule type" value="Genomic_DNA"/>
</dbReference>
<evidence type="ECO:0000256" key="1">
    <source>
        <dbReference type="ARBA" id="ARBA00023157"/>
    </source>
</evidence>
<name>A0A0L7RI99_9HYME</name>
<dbReference type="InterPro" id="IPR043504">
    <property type="entry name" value="Peptidase_S1_PA_chymotrypsin"/>
</dbReference>
<dbReference type="Proteomes" id="UP000053825">
    <property type="component" value="Unassembled WGS sequence"/>
</dbReference>
<dbReference type="InterPro" id="IPR001254">
    <property type="entry name" value="Trypsin_dom"/>
</dbReference>
<dbReference type="PANTHER" id="PTHR24256">
    <property type="entry name" value="TRYPTASE-RELATED"/>
    <property type="match status" value="1"/>
</dbReference>
<feature type="non-terminal residue" evidence="5">
    <location>
        <position position="1"/>
    </location>
</feature>